<comment type="caution">
    <text evidence="4">The sequence shown here is derived from an EMBL/GenBank/DDBJ whole genome shotgun (WGS) entry which is preliminary data.</text>
</comment>
<protein>
    <submittedName>
        <fullName evidence="4">Peptidyl-lysine N-acetyltransferase YiaC</fullName>
        <ecNumber evidence="4">2.3.1.-</ecNumber>
    </submittedName>
</protein>
<keyword evidence="1 4" id="KW-0808">Transferase</keyword>
<organism evidence="4 5">
    <name type="scientific">Methanorbis furvi</name>
    <dbReference type="NCBI Taxonomy" id="3028299"/>
    <lineage>
        <taxon>Archaea</taxon>
        <taxon>Methanobacteriati</taxon>
        <taxon>Methanobacteriota</taxon>
        <taxon>Stenosarchaea group</taxon>
        <taxon>Methanomicrobia</taxon>
        <taxon>Methanomicrobiales</taxon>
        <taxon>Methanocorpusculaceae</taxon>
        <taxon>Methanorbis</taxon>
    </lineage>
</organism>
<keyword evidence="5" id="KW-1185">Reference proteome</keyword>
<reference evidence="4" key="1">
    <citation type="submission" date="2023-06" db="EMBL/GenBank/DDBJ databases">
        <title>Genome sequence of Methancorpusculaceae sp. Ag1.</title>
        <authorList>
            <person name="Protasov E."/>
            <person name="Platt K."/>
            <person name="Poehlein A."/>
            <person name="Daniel R."/>
            <person name="Brune A."/>
        </authorList>
    </citation>
    <scope>NUCLEOTIDE SEQUENCE</scope>
    <source>
        <strain evidence="4">Ag1</strain>
    </source>
</reference>
<evidence type="ECO:0000256" key="2">
    <source>
        <dbReference type="ARBA" id="ARBA00023315"/>
    </source>
</evidence>
<sequence>MIRQFCFSDTDAVMKIWLDASITAHDFLSPAYWQEQFFVVRDQYLPISETYVFVEDDLIRGFVSILDGDTVGALFVAPSFQRHGVGSALIRYVQEIKRDLTLCVYVENIAAKIFYEKLGFVILLRRTTETGHDEYVMRFCE</sequence>
<keyword evidence="2 4" id="KW-0012">Acyltransferase</keyword>
<dbReference type="Proteomes" id="UP001273136">
    <property type="component" value="Unassembled WGS sequence"/>
</dbReference>
<dbReference type="EMBL" id="JAWDKA010000001">
    <property type="protein sequence ID" value="MDV0441150.1"/>
    <property type="molecule type" value="Genomic_DNA"/>
</dbReference>
<dbReference type="NCBIfam" id="NF007853">
    <property type="entry name" value="PRK10562.1"/>
    <property type="match status" value="1"/>
</dbReference>
<evidence type="ECO:0000259" key="3">
    <source>
        <dbReference type="PROSITE" id="PS51186"/>
    </source>
</evidence>
<dbReference type="PANTHER" id="PTHR43800:SF1">
    <property type="entry name" value="PEPTIDYL-LYSINE N-ACETYLTRANSFERASE YJAB"/>
    <property type="match status" value="1"/>
</dbReference>
<dbReference type="Gene3D" id="3.40.630.30">
    <property type="match status" value="1"/>
</dbReference>
<dbReference type="SUPFAM" id="SSF55729">
    <property type="entry name" value="Acyl-CoA N-acyltransferases (Nat)"/>
    <property type="match status" value="1"/>
</dbReference>
<dbReference type="InterPro" id="IPR000182">
    <property type="entry name" value="GNAT_dom"/>
</dbReference>
<dbReference type="AlphaFoldDB" id="A0AAE4MBN0"/>
<dbReference type="GO" id="GO:0016747">
    <property type="term" value="F:acyltransferase activity, transferring groups other than amino-acyl groups"/>
    <property type="evidence" value="ECO:0007669"/>
    <property type="project" value="InterPro"/>
</dbReference>
<dbReference type="PROSITE" id="PS51186">
    <property type="entry name" value="GNAT"/>
    <property type="match status" value="1"/>
</dbReference>
<dbReference type="Pfam" id="PF13508">
    <property type="entry name" value="Acetyltransf_7"/>
    <property type="match status" value="1"/>
</dbReference>
<evidence type="ECO:0000256" key="1">
    <source>
        <dbReference type="ARBA" id="ARBA00022679"/>
    </source>
</evidence>
<gene>
    <name evidence="4" type="primary">yiaC</name>
    <name evidence="4" type="ORF">McpAg1_03290</name>
</gene>
<dbReference type="CDD" id="cd04301">
    <property type="entry name" value="NAT_SF"/>
    <property type="match status" value="1"/>
</dbReference>
<dbReference type="RefSeq" id="WP_338093541.1">
    <property type="nucleotide sequence ID" value="NZ_JAWDKA010000001.1"/>
</dbReference>
<name>A0AAE4MBN0_9EURY</name>
<evidence type="ECO:0000313" key="5">
    <source>
        <dbReference type="Proteomes" id="UP001273136"/>
    </source>
</evidence>
<evidence type="ECO:0000313" key="4">
    <source>
        <dbReference type="EMBL" id="MDV0441150.1"/>
    </source>
</evidence>
<dbReference type="PANTHER" id="PTHR43800">
    <property type="entry name" value="PEPTIDYL-LYSINE N-ACETYLTRANSFERASE YJAB"/>
    <property type="match status" value="1"/>
</dbReference>
<dbReference type="EC" id="2.3.1.-" evidence="4"/>
<dbReference type="InterPro" id="IPR016181">
    <property type="entry name" value="Acyl_CoA_acyltransferase"/>
</dbReference>
<accession>A0AAE4MBN0</accession>
<feature type="domain" description="N-acetyltransferase" evidence="3">
    <location>
        <begin position="1"/>
        <end position="140"/>
    </location>
</feature>
<proteinExistence type="predicted"/>